<dbReference type="EMBL" id="JAULSX010000012">
    <property type="protein sequence ID" value="KAK3484980.1"/>
    <property type="molecule type" value="Genomic_DNA"/>
</dbReference>
<organism evidence="2 3">
    <name type="scientific">Neurospora hispaniola</name>
    <dbReference type="NCBI Taxonomy" id="588809"/>
    <lineage>
        <taxon>Eukaryota</taxon>
        <taxon>Fungi</taxon>
        <taxon>Dikarya</taxon>
        <taxon>Ascomycota</taxon>
        <taxon>Pezizomycotina</taxon>
        <taxon>Sordariomycetes</taxon>
        <taxon>Sordariomycetidae</taxon>
        <taxon>Sordariales</taxon>
        <taxon>Sordariaceae</taxon>
        <taxon>Neurospora</taxon>
    </lineage>
</organism>
<proteinExistence type="predicted"/>
<name>A0AAJ0MLN7_9PEZI</name>
<dbReference type="AlphaFoldDB" id="A0AAJ0MLN7"/>
<evidence type="ECO:0000313" key="3">
    <source>
        <dbReference type="Proteomes" id="UP001285908"/>
    </source>
</evidence>
<dbReference type="Proteomes" id="UP001285908">
    <property type="component" value="Unassembled WGS sequence"/>
</dbReference>
<feature type="compositionally biased region" description="Basic and acidic residues" evidence="1">
    <location>
        <begin position="147"/>
        <end position="156"/>
    </location>
</feature>
<keyword evidence="3" id="KW-1185">Reference proteome</keyword>
<evidence type="ECO:0000256" key="1">
    <source>
        <dbReference type="SAM" id="MobiDB-lite"/>
    </source>
</evidence>
<gene>
    <name evidence="2" type="ORF">B0T23DRAFT_327648</name>
</gene>
<accession>A0AAJ0MLN7</accession>
<evidence type="ECO:0000313" key="2">
    <source>
        <dbReference type="EMBL" id="KAK3484980.1"/>
    </source>
</evidence>
<dbReference type="GeneID" id="87873255"/>
<sequence length="173" mass="19223">MSQPQFNLSLPPLPRVSIYQQAHAQVLKKIGPTPDLSAEERILYIMDLIRCSICSRLGMMPLCLKPGSVTSEHVQVAIMSLGQPKVWKSEREKWMEFAKEKLGVRVTERVIVAEDTEVTERMTSDELVKKGGEGVMIGNTQGKSPAKRLDGDKKEGGNNVEEDEEAEEAGRIS</sequence>
<comment type="caution">
    <text evidence="2">The sequence shown here is derived from an EMBL/GenBank/DDBJ whole genome shotgun (WGS) entry which is preliminary data.</text>
</comment>
<dbReference type="RefSeq" id="XP_062688006.1">
    <property type="nucleotide sequence ID" value="XM_062835633.1"/>
</dbReference>
<protein>
    <submittedName>
        <fullName evidence="2">Uncharacterized protein</fullName>
    </submittedName>
</protein>
<reference evidence="2 3" key="1">
    <citation type="journal article" date="2023" name="Mol. Phylogenet. Evol.">
        <title>Genome-scale phylogeny and comparative genomics of the fungal order Sordariales.</title>
        <authorList>
            <person name="Hensen N."/>
            <person name="Bonometti L."/>
            <person name="Westerberg I."/>
            <person name="Brannstrom I.O."/>
            <person name="Guillou S."/>
            <person name="Cros-Aarteil S."/>
            <person name="Calhoun S."/>
            <person name="Haridas S."/>
            <person name="Kuo A."/>
            <person name="Mondo S."/>
            <person name="Pangilinan J."/>
            <person name="Riley R."/>
            <person name="LaButti K."/>
            <person name="Andreopoulos B."/>
            <person name="Lipzen A."/>
            <person name="Chen C."/>
            <person name="Yan M."/>
            <person name="Daum C."/>
            <person name="Ng V."/>
            <person name="Clum A."/>
            <person name="Steindorff A."/>
            <person name="Ohm R.A."/>
            <person name="Martin F."/>
            <person name="Silar P."/>
            <person name="Natvig D.O."/>
            <person name="Lalanne C."/>
            <person name="Gautier V."/>
            <person name="Ament-Velasquez S.L."/>
            <person name="Kruys A."/>
            <person name="Hutchinson M.I."/>
            <person name="Powell A.J."/>
            <person name="Barry K."/>
            <person name="Miller A.N."/>
            <person name="Grigoriev I.V."/>
            <person name="Debuchy R."/>
            <person name="Gladieux P."/>
            <person name="Hiltunen Thoren M."/>
            <person name="Johannesson H."/>
        </authorList>
    </citation>
    <scope>NUCLEOTIDE SEQUENCE [LARGE SCALE GENOMIC DNA]</scope>
    <source>
        <strain evidence="2 3">FGSC 10403</strain>
    </source>
</reference>
<feature type="region of interest" description="Disordered" evidence="1">
    <location>
        <begin position="129"/>
        <end position="173"/>
    </location>
</feature>